<dbReference type="Pfam" id="PF00990">
    <property type="entry name" value="GGDEF"/>
    <property type="match status" value="1"/>
</dbReference>
<protein>
    <submittedName>
        <fullName evidence="2">Diguanylate cyclase</fullName>
        <ecNumber evidence="2">2.7.7.65</ecNumber>
    </submittedName>
</protein>
<dbReference type="EC" id="2.7.7.65" evidence="2"/>
<dbReference type="RefSeq" id="WP_371755998.1">
    <property type="nucleotide sequence ID" value="NZ_JAYJLD010000055.1"/>
</dbReference>
<keyword evidence="3" id="KW-1185">Reference proteome</keyword>
<sequence>MNGNLKEDYVDGQQLSGWDEASDAKQTELFSHALLRDSFLSWASQLKTDSVFKDGILFVCDASGELIDSTAMSSNHGAQVETVSPAFLQGAAWSEANLGRNAVATAMKSRLPSRGGAEGLDAASLKGFVTYAVPCRAFGQVSCYLGLLQPSGKETGSELALMKASAPAFGLQLELLTEKKKSEHLNEMHEYNQAELTKRDLLIETSKKLHSKIDADSVLAEIFQSFEKIYPSVEIDLFLSQDSHSSNLPVKPLIFQHNDNEDLLTRAYMEGRLILETSSDGTAPLAVPLSGKQGVYGILQMKMNQYPLDQSDINLISALAETAGNAFENARLYEHSNTLINELRIINEITKRLNQSLKLQDIFNFASRKLISTFGADYACIMRVDRENQRMVVQASNVLGVLNESTALDEGFSGLAYSTKDPIIVSDYHEQSNIKSRLMEITSSRSLIASPIIVNNEVVGVILVLHRKANYFSYENYKLLQVLSGHIGLAISNASLHAEVKRMVITDHLTGLYARHYLDEQVNFMQKKDYCGALIVADIDNFKKINDTFGHQIGDQILIQVSNIIKSSIRDTDIAARWGGEELAIYLPQATLEHTLQVAERIRKRIFDDTKPQVTVSCGIADWSWEDERISVESLFYKADMALYEAKHQGKNRIRVAKAN</sequence>
<dbReference type="SMART" id="SM00267">
    <property type="entry name" value="GGDEF"/>
    <property type="match status" value="1"/>
</dbReference>
<proteinExistence type="predicted"/>
<dbReference type="NCBIfam" id="TIGR00254">
    <property type="entry name" value="GGDEF"/>
    <property type="match status" value="1"/>
</dbReference>
<dbReference type="Proteomes" id="UP001310386">
    <property type="component" value="Unassembled WGS sequence"/>
</dbReference>
<dbReference type="InterPro" id="IPR043128">
    <property type="entry name" value="Rev_trsase/Diguanyl_cyclase"/>
</dbReference>
<dbReference type="InterPro" id="IPR003018">
    <property type="entry name" value="GAF"/>
</dbReference>
<accession>A0ABU5ZMY8</accession>
<dbReference type="PANTHER" id="PTHR45138:SF9">
    <property type="entry name" value="DIGUANYLATE CYCLASE DGCM-RELATED"/>
    <property type="match status" value="1"/>
</dbReference>
<dbReference type="GO" id="GO:0052621">
    <property type="term" value="F:diguanylate cyclase activity"/>
    <property type="evidence" value="ECO:0007669"/>
    <property type="project" value="UniProtKB-EC"/>
</dbReference>
<dbReference type="CDD" id="cd01949">
    <property type="entry name" value="GGDEF"/>
    <property type="match status" value="1"/>
</dbReference>
<dbReference type="InterPro" id="IPR050469">
    <property type="entry name" value="Diguanylate_Cyclase"/>
</dbReference>
<dbReference type="Gene3D" id="3.30.450.40">
    <property type="match status" value="3"/>
</dbReference>
<dbReference type="SUPFAM" id="SSF55073">
    <property type="entry name" value="Nucleotide cyclase"/>
    <property type="match status" value="1"/>
</dbReference>
<evidence type="ECO:0000259" key="1">
    <source>
        <dbReference type="PROSITE" id="PS50887"/>
    </source>
</evidence>
<dbReference type="PROSITE" id="PS50887">
    <property type="entry name" value="GGDEF"/>
    <property type="match status" value="1"/>
</dbReference>
<organism evidence="2 3">
    <name type="scientific">Ferviditalea candida</name>
    <dbReference type="NCBI Taxonomy" id="3108399"/>
    <lineage>
        <taxon>Bacteria</taxon>
        <taxon>Bacillati</taxon>
        <taxon>Bacillota</taxon>
        <taxon>Bacilli</taxon>
        <taxon>Bacillales</taxon>
        <taxon>Paenibacillaceae</taxon>
        <taxon>Ferviditalea</taxon>
    </lineage>
</organism>
<dbReference type="Gene3D" id="3.30.70.270">
    <property type="match status" value="1"/>
</dbReference>
<name>A0ABU5ZMY8_9BACL</name>
<dbReference type="PANTHER" id="PTHR45138">
    <property type="entry name" value="REGULATORY COMPONENTS OF SENSORY TRANSDUCTION SYSTEM"/>
    <property type="match status" value="1"/>
</dbReference>
<comment type="caution">
    <text evidence="2">The sequence shown here is derived from an EMBL/GenBank/DDBJ whole genome shotgun (WGS) entry which is preliminary data.</text>
</comment>
<gene>
    <name evidence="2" type="ORF">VF724_19830</name>
</gene>
<reference evidence="2" key="1">
    <citation type="submission" date="2023-12" db="EMBL/GenBank/DDBJ databases">
        <title>Fervidustalea candida gen. nov., sp. nov., a novel member of the family Paenibacillaceae isolated from a geothermal area.</title>
        <authorList>
            <person name="Li W.-J."/>
            <person name="Jiao J.-Y."/>
            <person name="Chen Y."/>
        </authorList>
    </citation>
    <scope>NUCLEOTIDE SEQUENCE</scope>
    <source>
        <strain evidence="2">SYSU GA230002</strain>
    </source>
</reference>
<dbReference type="Pfam" id="PF13185">
    <property type="entry name" value="GAF_2"/>
    <property type="match status" value="1"/>
</dbReference>
<dbReference type="InterPro" id="IPR029787">
    <property type="entry name" value="Nucleotide_cyclase"/>
</dbReference>
<keyword evidence="2" id="KW-0548">Nucleotidyltransferase</keyword>
<feature type="domain" description="GGDEF" evidence="1">
    <location>
        <begin position="530"/>
        <end position="659"/>
    </location>
</feature>
<dbReference type="SUPFAM" id="SSF55781">
    <property type="entry name" value="GAF domain-like"/>
    <property type="match status" value="2"/>
</dbReference>
<dbReference type="InterPro" id="IPR000160">
    <property type="entry name" value="GGDEF_dom"/>
</dbReference>
<evidence type="ECO:0000313" key="3">
    <source>
        <dbReference type="Proteomes" id="UP001310386"/>
    </source>
</evidence>
<dbReference type="EMBL" id="JAYJLD010000055">
    <property type="protein sequence ID" value="MEB3103870.1"/>
    <property type="molecule type" value="Genomic_DNA"/>
</dbReference>
<evidence type="ECO:0000313" key="2">
    <source>
        <dbReference type="EMBL" id="MEB3103870.1"/>
    </source>
</evidence>
<dbReference type="InterPro" id="IPR029016">
    <property type="entry name" value="GAF-like_dom_sf"/>
</dbReference>
<dbReference type="SMART" id="SM00065">
    <property type="entry name" value="GAF"/>
    <property type="match status" value="1"/>
</dbReference>
<keyword evidence="2" id="KW-0808">Transferase</keyword>